<keyword evidence="3" id="KW-0489">Methyltransferase</keyword>
<dbReference type="AlphaFoldDB" id="A0A370FHL5"/>
<comment type="caution">
    <text evidence="3">The sequence shown here is derived from an EMBL/GenBank/DDBJ whole genome shotgun (WGS) entry which is preliminary data.</text>
</comment>
<dbReference type="SUPFAM" id="SSF53335">
    <property type="entry name" value="S-adenosyl-L-methionine-dependent methyltransferases"/>
    <property type="match status" value="1"/>
</dbReference>
<evidence type="ECO:0000259" key="2">
    <source>
        <dbReference type="Pfam" id="PF08241"/>
    </source>
</evidence>
<dbReference type="EMBL" id="QQAV01000004">
    <property type="protein sequence ID" value="RDI25144.1"/>
    <property type="molecule type" value="Genomic_DNA"/>
</dbReference>
<dbReference type="GO" id="GO:0032259">
    <property type="term" value="P:methylation"/>
    <property type="evidence" value="ECO:0007669"/>
    <property type="project" value="UniProtKB-KW"/>
</dbReference>
<feature type="domain" description="Methyltransferase type 11" evidence="2">
    <location>
        <begin position="131"/>
        <end position="200"/>
    </location>
</feature>
<gene>
    <name evidence="3" type="ORF">DFR41_104200</name>
</gene>
<evidence type="ECO:0000313" key="3">
    <source>
        <dbReference type="EMBL" id="RDI25144.1"/>
    </source>
</evidence>
<organism evidence="3 4">
    <name type="scientific">Pseudacidovorax intermedius</name>
    <dbReference type="NCBI Taxonomy" id="433924"/>
    <lineage>
        <taxon>Bacteria</taxon>
        <taxon>Pseudomonadati</taxon>
        <taxon>Pseudomonadota</taxon>
        <taxon>Betaproteobacteria</taxon>
        <taxon>Burkholderiales</taxon>
        <taxon>Comamonadaceae</taxon>
        <taxon>Pseudacidovorax</taxon>
    </lineage>
</organism>
<dbReference type="Gene3D" id="3.40.50.150">
    <property type="entry name" value="Vaccinia Virus protein VP39"/>
    <property type="match status" value="1"/>
</dbReference>
<reference evidence="3 4" key="1">
    <citation type="submission" date="2018-07" db="EMBL/GenBank/DDBJ databases">
        <title>Genomic Encyclopedia of Type Strains, Phase IV (KMG-IV): sequencing the most valuable type-strain genomes for metagenomic binning, comparative biology and taxonomic classification.</title>
        <authorList>
            <person name="Goeker M."/>
        </authorList>
    </citation>
    <scope>NUCLEOTIDE SEQUENCE [LARGE SCALE GENOMIC DNA]</scope>
    <source>
        <strain evidence="3 4">DSM 21352</strain>
    </source>
</reference>
<sequence length="291" mass="31632">MGESGLVPCPHLGPCPGCRPLSPALSRQGRGCQDDPPVTSTPPSPDAAWRELHARATEPYRQGGNFAWHFARGKLGHDPVFRGIVERGLIGEGRPRMLDIGSGQSLLANVLHTGHAMRAEGRWPGAWAPLPADARYTGIELMPRDVERAQRSVGHIRPTPTIVCGNMCEADFPACDVVVILDVLHYVDHAAQEGVLLRVRDALTAGAAERDGVPGRLLLRVGDAASRRGFAISQWVDRTVTRIRGHKVSPTWGRTLDEWIGLLQRLDFAVQPMPMSQGTPFANVLLISDLP</sequence>
<feature type="region of interest" description="Disordered" evidence="1">
    <location>
        <begin position="25"/>
        <end position="47"/>
    </location>
</feature>
<dbReference type="GO" id="GO:0008757">
    <property type="term" value="F:S-adenosylmethionine-dependent methyltransferase activity"/>
    <property type="evidence" value="ECO:0007669"/>
    <property type="project" value="InterPro"/>
</dbReference>
<evidence type="ECO:0000256" key="1">
    <source>
        <dbReference type="SAM" id="MobiDB-lite"/>
    </source>
</evidence>
<keyword evidence="3" id="KW-0808">Transferase</keyword>
<dbReference type="Pfam" id="PF08241">
    <property type="entry name" value="Methyltransf_11"/>
    <property type="match status" value="1"/>
</dbReference>
<accession>A0A370FHL5</accession>
<name>A0A370FHL5_9BURK</name>
<dbReference type="InterPro" id="IPR029063">
    <property type="entry name" value="SAM-dependent_MTases_sf"/>
</dbReference>
<dbReference type="InterPro" id="IPR013216">
    <property type="entry name" value="Methyltransf_11"/>
</dbReference>
<evidence type="ECO:0000313" key="4">
    <source>
        <dbReference type="Proteomes" id="UP000255265"/>
    </source>
</evidence>
<dbReference type="STRING" id="433924.NS331_16730"/>
<protein>
    <submittedName>
        <fullName evidence="3">Methyltransferase family protein</fullName>
    </submittedName>
</protein>
<keyword evidence="4" id="KW-1185">Reference proteome</keyword>
<proteinExistence type="predicted"/>
<dbReference type="Proteomes" id="UP000255265">
    <property type="component" value="Unassembled WGS sequence"/>
</dbReference>